<dbReference type="InterPro" id="IPR013249">
    <property type="entry name" value="RNA_pol_sigma70_r4_t2"/>
</dbReference>
<dbReference type="Gene3D" id="1.10.1740.10">
    <property type="match status" value="1"/>
</dbReference>
<keyword evidence="3" id="KW-0731">Sigma factor</keyword>
<dbReference type="InterPro" id="IPR013324">
    <property type="entry name" value="RNA_pol_sigma_r3/r4-like"/>
</dbReference>
<protein>
    <submittedName>
        <fullName evidence="8">Sigma-70 family RNA polymerase sigma factor</fullName>
    </submittedName>
</protein>
<dbReference type="NCBIfam" id="TIGR02937">
    <property type="entry name" value="sigma70-ECF"/>
    <property type="match status" value="1"/>
</dbReference>
<dbReference type="InterPro" id="IPR039425">
    <property type="entry name" value="RNA_pol_sigma-70-like"/>
</dbReference>
<comment type="similarity">
    <text evidence="1">Belongs to the sigma-70 factor family. ECF subfamily.</text>
</comment>
<keyword evidence="5" id="KW-0804">Transcription</keyword>
<evidence type="ECO:0000259" key="7">
    <source>
        <dbReference type="Pfam" id="PF08281"/>
    </source>
</evidence>
<dbReference type="SUPFAM" id="SSF88946">
    <property type="entry name" value="Sigma2 domain of RNA polymerase sigma factors"/>
    <property type="match status" value="1"/>
</dbReference>
<evidence type="ECO:0000256" key="2">
    <source>
        <dbReference type="ARBA" id="ARBA00023015"/>
    </source>
</evidence>
<dbReference type="Pfam" id="PF08281">
    <property type="entry name" value="Sigma70_r4_2"/>
    <property type="match status" value="1"/>
</dbReference>
<dbReference type="Pfam" id="PF04542">
    <property type="entry name" value="Sigma70_r2"/>
    <property type="match status" value="1"/>
</dbReference>
<organism evidence="8 9">
    <name type="scientific">Bradyrhizobium campsiandrae</name>
    <dbReference type="NCBI Taxonomy" id="1729892"/>
    <lineage>
        <taxon>Bacteria</taxon>
        <taxon>Pseudomonadati</taxon>
        <taxon>Pseudomonadota</taxon>
        <taxon>Alphaproteobacteria</taxon>
        <taxon>Hyphomicrobiales</taxon>
        <taxon>Nitrobacteraceae</taxon>
        <taxon>Bradyrhizobium</taxon>
    </lineage>
</organism>
<dbReference type="InterPro" id="IPR014284">
    <property type="entry name" value="RNA_pol_sigma-70_dom"/>
</dbReference>
<proteinExistence type="inferred from homology"/>
<dbReference type="InterPro" id="IPR013325">
    <property type="entry name" value="RNA_pol_sigma_r2"/>
</dbReference>
<sequence length="185" mass="21048">MKISDRDGEWSVWMRAAIEGDAEAYHRFLVSVTPCLRSMACRRCRIVGVAETEAEDIVQEVLLTIHLKRTTWDPSRPIRPWIAAITRNKFVDALRRRGRHVVVPIDDFLEILGEEEKDDGLSAREMDRLLSQLKTQQRAIVQSVSIEGNSIKDTAAQLKMSEGAVRVALHRALKMLASLYRSHEA</sequence>
<dbReference type="EMBL" id="JAATTO010000043">
    <property type="protein sequence ID" value="MBC9981937.1"/>
    <property type="molecule type" value="Genomic_DNA"/>
</dbReference>
<evidence type="ECO:0000256" key="3">
    <source>
        <dbReference type="ARBA" id="ARBA00023082"/>
    </source>
</evidence>
<name>A0ABR7UDE1_9BRAD</name>
<evidence type="ECO:0000313" key="9">
    <source>
        <dbReference type="Proteomes" id="UP000639516"/>
    </source>
</evidence>
<feature type="domain" description="RNA polymerase sigma factor 70 region 4 type 2" evidence="7">
    <location>
        <begin position="124"/>
        <end position="176"/>
    </location>
</feature>
<evidence type="ECO:0000259" key="6">
    <source>
        <dbReference type="Pfam" id="PF04542"/>
    </source>
</evidence>
<reference evidence="8 9" key="1">
    <citation type="journal article" date="2020" name="Arch. Microbiol.">
        <title>Bradyrhizobium campsiandrae sp. nov., a nitrogen-fixing bacterial strain isolated from a native leguminous tree from the Amazon adapted to flooded conditions.</title>
        <authorList>
            <person name="Cabral Michel D."/>
            <person name="Martins da Costa E."/>
            <person name="Azarias Guimaraes A."/>
            <person name="Soares de Carvalho T."/>
            <person name="Santos de Castro Caputo P."/>
            <person name="Willems A."/>
            <person name="de Souza Moreira F.M."/>
        </authorList>
    </citation>
    <scope>NUCLEOTIDE SEQUENCE [LARGE SCALE GENOMIC DNA]</scope>
    <source>
        <strain evidence="9">INPA 384B</strain>
    </source>
</reference>
<dbReference type="Proteomes" id="UP000639516">
    <property type="component" value="Unassembled WGS sequence"/>
</dbReference>
<evidence type="ECO:0000256" key="1">
    <source>
        <dbReference type="ARBA" id="ARBA00010641"/>
    </source>
</evidence>
<keyword evidence="2" id="KW-0805">Transcription regulation</keyword>
<dbReference type="Gene3D" id="1.10.10.10">
    <property type="entry name" value="Winged helix-like DNA-binding domain superfamily/Winged helix DNA-binding domain"/>
    <property type="match status" value="1"/>
</dbReference>
<dbReference type="RefSeq" id="WP_188104707.1">
    <property type="nucleotide sequence ID" value="NZ_JAANIH010000042.1"/>
</dbReference>
<keyword evidence="4" id="KW-0238">DNA-binding</keyword>
<evidence type="ECO:0000256" key="4">
    <source>
        <dbReference type="ARBA" id="ARBA00023125"/>
    </source>
</evidence>
<accession>A0ABR7UDE1</accession>
<dbReference type="InterPro" id="IPR007627">
    <property type="entry name" value="RNA_pol_sigma70_r2"/>
</dbReference>
<dbReference type="SUPFAM" id="SSF88659">
    <property type="entry name" value="Sigma3 and sigma4 domains of RNA polymerase sigma factors"/>
    <property type="match status" value="1"/>
</dbReference>
<dbReference type="NCBIfam" id="NF009165">
    <property type="entry name" value="PRK12512.1"/>
    <property type="match status" value="1"/>
</dbReference>
<feature type="domain" description="RNA polymerase sigma-70 region 2" evidence="6">
    <location>
        <begin position="50"/>
        <end position="99"/>
    </location>
</feature>
<evidence type="ECO:0000313" key="8">
    <source>
        <dbReference type="EMBL" id="MBC9981937.1"/>
    </source>
</evidence>
<keyword evidence="9" id="KW-1185">Reference proteome</keyword>
<gene>
    <name evidence="8" type="ORF">HA482_27370</name>
</gene>
<dbReference type="PANTHER" id="PTHR43133">
    <property type="entry name" value="RNA POLYMERASE ECF-TYPE SIGMA FACTO"/>
    <property type="match status" value="1"/>
</dbReference>
<dbReference type="InterPro" id="IPR036388">
    <property type="entry name" value="WH-like_DNA-bd_sf"/>
</dbReference>
<evidence type="ECO:0000256" key="5">
    <source>
        <dbReference type="ARBA" id="ARBA00023163"/>
    </source>
</evidence>
<dbReference type="PANTHER" id="PTHR43133:SF58">
    <property type="entry name" value="ECF RNA POLYMERASE SIGMA FACTOR SIGD"/>
    <property type="match status" value="1"/>
</dbReference>
<comment type="caution">
    <text evidence="8">The sequence shown here is derived from an EMBL/GenBank/DDBJ whole genome shotgun (WGS) entry which is preliminary data.</text>
</comment>